<evidence type="ECO:0000256" key="1">
    <source>
        <dbReference type="SAM" id="SignalP"/>
    </source>
</evidence>
<feature type="signal peptide" evidence="1">
    <location>
        <begin position="1"/>
        <end position="23"/>
    </location>
</feature>
<sequence>MKRALIVATSLCLLLAGSLFAFARTAPGESYAAFADAASGATCCECASCGCLGAKCSCLECGGK</sequence>
<keyword evidence="3" id="KW-1185">Reference proteome</keyword>
<feature type="chain" id="PRO_5029000953" description="Metallothionein" evidence="1">
    <location>
        <begin position="24"/>
        <end position="64"/>
    </location>
</feature>
<name>A0A7C9N1Y0_9BACT</name>
<comment type="caution">
    <text evidence="2">The sequence shown here is derived from an EMBL/GenBank/DDBJ whole genome shotgun (WGS) entry which is preliminary data.</text>
</comment>
<evidence type="ECO:0000313" key="2">
    <source>
        <dbReference type="EMBL" id="MYL83431.1"/>
    </source>
</evidence>
<gene>
    <name evidence="2" type="ORF">GTA51_09865</name>
</gene>
<proteinExistence type="predicted"/>
<dbReference type="AlphaFoldDB" id="A0A7C9N1Y0"/>
<evidence type="ECO:0000313" key="3">
    <source>
        <dbReference type="Proteomes" id="UP000482487"/>
    </source>
</evidence>
<keyword evidence="1" id="KW-0732">Signal</keyword>
<accession>A0A7C9N1Y0</accession>
<evidence type="ECO:0008006" key="4">
    <source>
        <dbReference type="Google" id="ProtNLM"/>
    </source>
</evidence>
<dbReference type="Proteomes" id="UP000482487">
    <property type="component" value="Unassembled WGS sequence"/>
</dbReference>
<reference evidence="2 3" key="1">
    <citation type="submission" date="2020-01" db="EMBL/GenBank/DDBJ databases">
        <title>Genome sequence of Desulfovibrio aerotolerans DSM 16695(T).</title>
        <authorList>
            <person name="Karnachuk O."/>
            <person name="Avakyan M."/>
            <person name="Mardanov A."/>
            <person name="Kadnikov V."/>
            <person name="Ravin N."/>
        </authorList>
    </citation>
    <scope>NUCLEOTIDE SEQUENCE [LARGE SCALE GENOMIC DNA]</scope>
    <source>
        <strain evidence="2 3">DSM 16695</strain>
    </source>
</reference>
<organism evidence="2 3">
    <name type="scientific">Solidesulfovibrio aerotolerans</name>
    <dbReference type="NCBI Taxonomy" id="295255"/>
    <lineage>
        <taxon>Bacteria</taxon>
        <taxon>Pseudomonadati</taxon>
        <taxon>Thermodesulfobacteriota</taxon>
        <taxon>Desulfovibrionia</taxon>
        <taxon>Desulfovibrionales</taxon>
        <taxon>Desulfovibrionaceae</taxon>
        <taxon>Solidesulfovibrio</taxon>
    </lineage>
</organism>
<dbReference type="RefSeq" id="WP_160960691.1">
    <property type="nucleotide sequence ID" value="NZ_WVUD01000014.1"/>
</dbReference>
<dbReference type="OrthoDB" id="5459749at2"/>
<dbReference type="EMBL" id="WVUD01000014">
    <property type="protein sequence ID" value="MYL83431.1"/>
    <property type="molecule type" value="Genomic_DNA"/>
</dbReference>
<protein>
    <recommendedName>
        <fullName evidence="4">Metallothionein</fullName>
    </recommendedName>
</protein>